<evidence type="ECO:0000256" key="8">
    <source>
        <dbReference type="ARBA" id="ARBA00023098"/>
    </source>
</evidence>
<dbReference type="EMBL" id="LSFN01000005">
    <property type="protein sequence ID" value="OAB76370.1"/>
    <property type="molecule type" value="Genomic_DNA"/>
</dbReference>
<keyword evidence="8" id="KW-0443">Lipid metabolism</keyword>
<comment type="function">
    <text evidence="10">Involved in unsaturated fatty acids biosynthesis. Catalyzes the dehydration of short chain beta-hydroxyacyl-ACPs and long chain saturated and unsaturated beta-hydroxyacyl-ACPs.</text>
</comment>
<dbReference type="PANTHER" id="PTHR30272:SF1">
    <property type="entry name" value="3-HYDROXYACYL-[ACYL-CARRIER-PROTEIN] DEHYDRATASE"/>
    <property type="match status" value="1"/>
</dbReference>
<dbReference type="SUPFAM" id="SSF54637">
    <property type="entry name" value="Thioesterase/thiol ester dehydrase-isomerase"/>
    <property type="match status" value="1"/>
</dbReference>
<dbReference type="RefSeq" id="WP_082865565.1">
    <property type="nucleotide sequence ID" value="NZ_LSFN01000005.1"/>
</dbReference>
<dbReference type="CDD" id="cd01288">
    <property type="entry name" value="FabZ"/>
    <property type="match status" value="1"/>
</dbReference>
<keyword evidence="12" id="KW-1185">Reference proteome</keyword>
<evidence type="ECO:0000256" key="2">
    <source>
        <dbReference type="ARBA" id="ARBA00004496"/>
    </source>
</evidence>
<keyword evidence="5" id="KW-0963">Cytoplasm</keyword>
<evidence type="ECO:0000256" key="10">
    <source>
        <dbReference type="ARBA" id="ARBA00025049"/>
    </source>
</evidence>
<comment type="caution">
    <text evidence="11">The sequence shown here is derived from an EMBL/GenBank/DDBJ whole genome shotgun (WGS) entry which is preliminary data.</text>
</comment>
<evidence type="ECO:0000256" key="1">
    <source>
        <dbReference type="ARBA" id="ARBA00001055"/>
    </source>
</evidence>
<dbReference type="GO" id="GO:0009245">
    <property type="term" value="P:lipid A biosynthetic process"/>
    <property type="evidence" value="ECO:0007669"/>
    <property type="project" value="UniProtKB-KW"/>
</dbReference>
<protein>
    <recommendedName>
        <fullName evidence="4">3-hydroxyacyl-[acyl-carrier-protein] dehydratase</fullName>
        <ecNumber evidence="4">4.2.1.59</ecNumber>
    </recommendedName>
</protein>
<dbReference type="STRING" id="1763538.LPB68_00680"/>
<dbReference type="AlphaFoldDB" id="A0A167FB27"/>
<proteinExistence type="inferred from homology"/>
<dbReference type="GO" id="GO:0016020">
    <property type="term" value="C:membrane"/>
    <property type="evidence" value="ECO:0007669"/>
    <property type="project" value="GOC"/>
</dbReference>
<dbReference type="GO" id="GO:0005737">
    <property type="term" value="C:cytoplasm"/>
    <property type="evidence" value="ECO:0007669"/>
    <property type="project" value="UniProtKB-SubCell"/>
</dbReference>
<evidence type="ECO:0000256" key="9">
    <source>
        <dbReference type="ARBA" id="ARBA00023239"/>
    </source>
</evidence>
<gene>
    <name evidence="11" type="ORF">PNBC_02855</name>
</gene>
<dbReference type="Pfam" id="PF07977">
    <property type="entry name" value="FabA"/>
    <property type="match status" value="1"/>
</dbReference>
<dbReference type="FunFam" id="3.10.129.10:FF:000001">
    <property type="entry name" value="3-hydroxyacyl-[acyl-carrier-protein] dehydratase FabZ"/>
    <property type="match status" value="1"/>
</dbReference>
<evidence type="ECO:0000256" key="5">
    <source>
        <dbReference type="ARBA" id="ARBA00022490"/>
    </source>
</evidence>
<evidence type="ECO:0000313" key="11">
    <source>
        <dbReference type="EMBL" id="OAB76370.1"/>
    </source>
</evidence>
<dbReference type="PANTHER" id="PTHR30272">
    <property type="entry name" value="3-HYDROXYACYL-[ACYL-CARRIER-PROTEIN] DEHYDRATASE"/>
    <property type="match status" value="1"/>
</dbReference>
<dbReference type="Proteomes" id="UP000077134">
    <property type="component" value="Unassembled WGS sequence"/>
</dbReference>
<dbReference type="EC" id="4.2.1.59" evidence="4"/>
<dbReference type="GO" id="GO:0019171">
    <property type="term" value="F:(3R)-hydroxyacyl-[acyl-carrier-protein] dehydratase activity"/>
    <property type="evidence" value="ECO:0007669"/>
    <property type="project" value="UniProtKB-EC"/>
</dbReference>
<dbReference type="Gene3D" id="3.10.129.10">
    <property type="entry name" value="Hotdog Thioesterase"/>
    <property type="match status" value="1"/>
</dbReference>
<name>A0A167FB27_9BACL</name>
<accession>A0A167FB27</accession>
<evidence type="ECO:0000256" key="7">
    <source>
        <dbReference type="ARBA" id="ARBA00022556"/>
    </source>
</evidence>
<sequence>MMQREEILSVLSHRYPFLFVDKIKEICYMESVIGYKNVTGNEPWVIGHFPEKAIFPGVLLIETAAQICGFIFYDQQKKNVLSNSYLSNVKNFKFLKLIRPGDQLEVRGQFITKAFNFADIKCEVYVDQQKVAEGSLRYYFENIPNEQEVNQ</sequence>
<comment type="subcellular location">
    <subcellularLocation>
        <location evidence="2">Cytoplasm</location>
    </subcellularLocation>
</comment>
<dbReference type="InterPro" id="IPR029069">
    <property type="entry name" value="HotDog_dom_sf"/>
</dbReference>
<keyword evidence="9" id="KW-0456">Lyase</keyword>
<comment type="catalytic activity">
    <reaction evidence="1">
        <text>a (3R)-hydroxyacyl-[ACP] = a (2E)-enoyl-[ACP] + H2O</text>
        <dbReference type="Rhea" id="RHEA:13097"/>
        <dbReference type="Rhea" id="RHEA-COMP:9925"/>
        <dbReference type="Rhea" id="RHEA-COMP:9945"/>
        <dbReference type="ChEBI" id="CHEBI:15377"/>
        <dbReference type="ChEBI" id="CHEBI:78784"/>
        <dbReference type="ChEBI" id="CHEBI:78827"/>
        <dbReference type="EC" id="4.2.1.59"/>
    </reaction>
</comment>
<keyword evidence="7" id="KW-0441">Lipid A biosynthesis</keyword>
<comment type="similarity">
    <text evidence="3">Belongs to the thioester dehydratase family. FabZ subfamily.</text>
</comment>
<evidence type="ECO:0000256" key="4">
    <source>
        <dbReference type="ARBA" id="ARBA00013167"/>
    </source>
</evidence>
<dbReference type="OrthoDB" id="9772788at2"/>
<keyword evidence="6" id="KW-0444">Lipid biosynthesis</keyword>
<dbReference type="InterPro" id="IPR013114">
    <property type="entry name" value="FabA_FabZ"/>
</dbReference>
<organism evidence="11 12">
    <name type="scientific">Paenibacillus crassostreae</name>
    <dbReference type="NCBI Taxonomy" id="1763538"/>
    <lineage>
        <taxon>Bacteria</taxon>
        <taxon>Bacillati</taxon>
        <taxon>Bacillota</taxon>
        <taxon>Bacilli</taxon>
        <taxon>Bacillales</taxon>
        <taxon>Paenibacillaceae</taxon>
        <taxon>Paenibacillus</taxon>
    </lineage>
</organism>
<evidence type="ECO:0000313" key="12">
    <source>
        <dbReference type="Proteomes" id="UP000077134"/>
    </source>
</evidence>
<reference evidence="11 12" key="1">
    <citation type="submission" date="2016-02" db="EMBL/GenBank/DDBJ databases">
        <title>Paenibacillus sp. LPB0068, isolated from Crassostrea gigas.</title>
        <authorList>
            <person name="Shin S.-K."/>
            <person name="Yi H."/>
        </authorList>
    </citation>
    <scope>NUCLEOTIDE SEQUENCE [LARGE SCALE GENOMIC DNA]</scope>
    <source>
        <strain evidence="11 12">LPB0068</strain>
    </source>
</reference>
<evidence type="ECO:0000256" key="6">
    <source>
        <dbReference type="ARBA" id="ARBA00022516"/>
    </source>
</evidence>
<evidence type="ECO:0000256" key="3">
    <source>
        <dbReference type="ARBA" id="ARBA00009174"/>
    </source>
</evidence>
<dbReference type="NCBIfam" id="NF000582">
    <property type="entry name" value="PRK00006.1"/>
    <property type="match status" value="1"/>
</dbReference>